<dbReference type="InterPro" id="IPR052194">
    <property type="entry name" value="MESH1"/>
</dbReference>
<accession>A0A921GGT2</accession>
<dbReference type="AlphaFoldDB" id="A0A921GGT2"/>
<protein>
    <submittedName>
        <fullName evidence="1">HD domain-containing protein</fullName>
    </submittedName>
</protein>
<dbReference type="SUPFAM" id="SSF109604">
    <property type="entry name" value="HD-domain/PDEase-like"/>
    <property type="match status" value="1"/>
</dbReference>
<reference evidence="1" key="2">
    <citation type="submission" date="2021-09" db="EMBL/GenBank/DDBJ databases">
        <authorList>
            <person name="Gilroy R."/>
        </authorList>
    </citation>
    <scope>NUCLEOTIDE SEQUENCE</scope>
    <source>
        <strain evidence="1">CHK124-7917</strain>
    </source>
</reference>
<dbReference type="Pfam" id="PF13328">
    <property type="entry name" value="HD_4"/>
    <property type="match status" value="1"/>
</dbReference>
<dbReference type="RefSeq" id="WP_274959437.1">
    <property type="nucleotide sequence ID" value="NZ_DYWQ01000123.1"/>
</dbReference>
<dbReference type="PANTHER" id="PTHR46246">
    <property type="entry name" value="GUANOSINE-3',5'-BIS(DIPHOSPHATE) 3'-PYROPHOSPHOHYDROLASE MESH1"/>
    <property type="match status" value="1"/>
</dbReference>
<dbReference type="Proteomes" id="UP000697330">
    <property type="component" value="Unassembled WGS sequence"/>
</dbReference>
<organism evidence="1 2">
    <name type="scientific">Thermophilibacter provencensis</name>
    <dbReference type="NCBI Taxonomy" id="1852386"/>
    <lineage>
        <taxon>Bacteria</taxon>
        <taxon>Bacillati</taxon>
        <taxon>Actinomycetota</taxon>
        <taxon>Coriobacteriia</taxon>
        <taxon>Coriobacteriales</taxon>
        <taxon>Atopobiaceae</taxon>
        <taxon>Thermophilibacter</taxon>
    </lineage>
</organism>
<name>A0A921GGT2_9ACTN</name>
<dbReference type="GO" id="GO:0008893">
    <property type="term" value="F:guanosine-3',5'-bis(diphosphate) 3'-diphosphatase activity"/>
    <property type="evidence" value="ECO:0007669"/>
    <property type="project" value="TreeGrafter"/>
</dbReference>
<evidence type="ECO:0000313" key="1">
    <source>
        <dbReference type="EMBL" id="HJF45736.1"/>
    </source>
</evidence>
<evidence type="ECO:0000313" key="2">
    <source>
        <dbReference type="Proteomes" id="UP000697330"/>
    </source>
</evidence>
<dbReference type="PANTHER" id="PTHR46246:SF1">
    <property type="entry name" value="GUANOSINE-3',5'-BIS(DIPHOSPHATE) 3'-PYROPHOSPHOHYDROLASE MESH1"/>
    <property type="match status" value="1"/>
</dbReference>
<sequence>MIYTPLTNRALHIAYEAHADQVDKCGTPYVFHPYHLAEQMDDEATTCTALLHDVVEDTDVTLKDLAREFPAEIIDALRLLTHQPGMPYLDYVRALAANPIARSVKRADLRHNMDETRYAGGAQPPADELARRRERYHAALAILEEAQSEATD</sequence>
<proteinExistence type="predicted"/>
<dbReference type="Gene3D" id="1.10.3210.10">
    <property type="entry name" value="Hypothetical protein af1432"/>
    <property type="match status" value="1"/>
</dbReference>
<dbReference type="EMBL" id="DYWQ01000123">
    <property type="protein sequence ID" value="HJF45736.1"/>
    <property type="molecule type" value="Genomic_DNA"/>
</dbReference>
<gene>
    <name evidence="1" type="ORF">K8U72_08175</name>
</gene>
<comment type="caution">
    <text evidence="1">The sequence shown here is derived from an EMBL/GenBank/DDBJ whole genome shotgun (WGS) entry which is preliminary data.</text>
</comment>
<reference evidence="1" key="1">
    <citation type="journal article" date="2021" name="PeerJ">
        <title>Extensive microbial diversity within the chicken gut microbiome revealed by metagenomics and culture.</title>
        <authorList>
            <person name="Gilroy R."/>
            <person name="Ravi A."/>
            <person name="Getino M."/>
            <person name="Pursley I."/>
            <person name="Horton D.L."/>
            <person name="Alikhan N.F."/>
            <person name="Baker D."/>
            <person name="Gharbi K."/>
            <person name="Hall N."/>
            <person name="Watson M."/>
            <person name="Adriaenssens E.M."/>
            <person name="Foster-Nyarko E."/>
            <person name="Jarju S."/>
            <person name="Secka A."/>
            <person name="Antonio M."/>
            <person name="Oren A."/>
            <person name="Chaudhuri R.R."/>
            <person name="La Ragione R."/>
            <person name="Hildebrand F."/>
            <person name="Pallen M.J."/>
        </authorList>
    </citation>
    <scope>NUCLEOTIDE SEQUENCE</scope>
    <source>
        <strain evidence="1">CHK124-7917</strain>
    </source>
</reference>